<dbReference type="EMBL" id="CADEPM010000003">
    <property type="protein sequence ID" value="CAB3401844.1"/>
    <property type="molecule type" value="Genomic_DNA"/>
</dbReference>
<reference evidence="2 3" key="1">
    <citation type="submission" date="2020-04" db="EMBL/GenBank/DDBJ databases">
        <authorList>
            <person name="Laetsch R D."/>
            <person name="Stevens L."/>
            <person name="Kumar S."/>
            <person name="Blaxter L. M."/>
        </authorList>
    </citation>
    <scope>NUCLEOTIDE SEQUENCE [LARGE SCALE GENOMIC DNA]</scope>
</reference>
<keyword evidence="3" id="KW-1185">Reference proteome</keyword>
<feature type="compositionally biased region" description="Acidic residues" evidence="1">
    <location>
        <begin position="168"/>
        <end position="208"/>
    </location>
</feature>
<evidence type="ECO:0000313" key="3">
    <source>
        <dbReference type="Proteomes" id="UP000494206"/>
    </source>
</evidence>
<protein>
    <submittedName>
        <fullName evidence="2">Uncharacterized protein</fullName>
    </submittedName>
</protein>
<comment type="caution">
    <text evidence="2">The sequence shown here is derived from an EMBL/GenBank/DDBJ whole genome shotgun (WGS) entry which is preliminary data.</text>
</comment>
<feature type="region of interest" description="Disordered" evidence="1">
    <location>
        <begin position="158"/>
        <end position="262"/>
    </location>
</feature>
<accession>A0A8S1EL90</accession>
<feature type="compositionally biased region" description="Acidic residues" evidence="1">
    <location>
        <begin position="216"/>
        <end position="256"/>
    </location>
</feature>
<organism evidence="2 3">
    <name type="scientific">Caenorhabditis bovis</name>
    <dbReference type="NCBI Taxonomy" id="2654633"/>
    <lineage>
        <taxon>Eukaryota</taxon>
        <taxon>Metazoa</taxon>
        <taxon>Ecdysozoa</taxon>
        <taxon>Nematoda</taxon>
        <taxon>Chromadorea</taxon>
        <taxon>Rhabditida</taxon>
        <taxon>Rhabditina</taxon>
        <taxon>Rhabditomorpha</taxon>
        <taxon>Rhabditoidea</taxon>
        <taxon>Rhabditidae</taxon>
        <taxon>Peloderinae</taxon>
        <taxon>Caenorhabditis</taxon>
    </lineage>
</organism>
<evidence type="ECO:0000256" key="1">
    <source>
        <dbReference type="SAM" id="MobiDB-lite"/>
    </source>
</evidence>
<dbReference type="Proteomes" id="UP000494206">
    <property type="component" value="Unassembled WGS sequence"/>
</dbReference>
<evidence type="ECO:0000313" key="2">
    <source>
        <dbReference type="EMBL" id="CAB3401844.1"/>
    </source>
</evidence>
<proteinExistence type="predicted"/>
<sequence length="262" mass="30517">MELPKLIEDFERLVESLDRDEKFKYGLYHILESFAGEVNYDEVARGIYRRRARTMMNEVAAFVVIRRPGFKIYWNHHFLPALKHLNTMEIELQDVEEEDTKKRIRINSMKDLIFSGLGESAGRWEEEGEEEAHFEAIRHREFREVDYLRQCMVLQEIEEGGSASETDAAMEGEEDDDDSEEEEEEDDDEEEDEEDAMSEDLSDVEMDLDSSFSDANDADDEGASDTESEMEIDEDDSFDEFEFDDELRADDSESDADITMTP</sequence>
<dbReference type="AlphaFoldDB" id="A0A8S1EL90"/>
<name>A0A8S1EL90_9PELO</name>
<gene>
    <name evidence="2" type="ORF">CBOVIS_LOCUS4532</name>
</gene>